<dbReference type="InterPro" id="IPR048365">
    <property type="entry name" value="TNP-like_RNaseH_N"/>
</dbReference>
<dbReference type="EMBL" id="KZ308200">
    <property type="protein sequence ID" value="KAG8224538.1"/>
    <property type="molecule type" value="Genomic_DNA"/>
</dbReference>
<dbReference type="InterPro" id="IPR048366">
    <property type="entry name" value="TNP-like_GBD"/>
</dbReference>
<dbReference type="AlphaFoldDB" id="A0A8K0NWS3"/>
<feature type="domain" description="Transposable element P transposase-like RNase H" evidence="1">
    <location>
        <begin position="46"/>
        <end position="163"/>
    </location>
</feature>
<name>A0A8K0NWS3_LADFU</name>
<feature type="domain" description="Transposable element P transposase-like RNase H C-terminal" evidence="3">
    <location>
        <begin position="349"/>
        <end position="377"/>
    </location>
</feature>
<evidence type="ECO:0000313" key="4">
    <source>
        <dbReference type="EMBL" id="KAG8224538.1"/>
    </source>
</evidence>
<dbReference type="OrthoDB" id="8192384at2759"/>
<evidence type="ECO:0008006" key="6">
    <source>
        <dbReference type="Google" id="ProtNLM"/>
    </source>
</evidence>
<feature type="domain" description="Transposable element P transposase-like GTP-binding insertion" evidence="2">
    <location>
        <begin position="186"/>
        <end position="272"/>
    </location>
</feature>
<dbReference type="Pfam" id="PF21788">
    <property type="entry name" value="TNP-like_GBD"/>
    <property type="match status" value="1"/>
</dbReference>
<keyword evidence="5" id="KW-1185">Reference proteome</keyword>
<protein>
    <recommendedName>
        <fullName evidence="6">Transposase</fullName>
    </recommendedName>
</protein>
<gene>
    <name evidence="4" type="ORF">J437_LFUL002142</name>
</gene>
<comment type="caution">
    <text evidence="4">The sequence shown here is derived from an EMBL/GenBank/DDBJ whole genome shotgun (WGS) entry which is preliminary data.</text>
</comment>
<dbReference type="InterPro" id="IPR048367">
    <property type="entry name" value="TNP-like_RNaseH_C"/>
</dbReference>
<accession>A0A8K0NWS3</accession>
<dbReference type="Pfam" id="PF21787">
    <property type="entry name" value="TNP-like_RNaseH_N"/>
    <property type="match status" value="1"/>
</dbReference>
<sequence length="395" mass="44736">MAVENKELSVVDFLKSMMSETAAEFLASRMRCSKRKAKGRRWTHKEKGEACYRMCVLMFDEMSLKPHLDYRVKSDLIVGFEDHGHLGRSSRIAKFALVFMIHGLLQKWKQPIAVYFSSSPTKSEILVALMEEVLRQCQKVGLCVTAIVCDMGTNNVKTLKTMGSTTENSSIQFEGQEIITLFDPPHLLKSTRNLLQRYEIKLQVDTGSLQFEGTASWKDIQDAYRNDKEQMHSFRSLQKVNEMHINPKGCSKMRVMLAAQVLSRAMASYLMCGVSNGPVTHSSGHVQLWREARGEVKTWKLYGVNGPLPQPPSFRGWLMTLRGMELLWRKVRSTKRGGKLLGQFSPRHINQDALENLFGCLRALGGSNRDPTVSSFEKTVFLAVGHRGSRPDSVR</sequence>
<dbReference type="Proteomes" id="UP000792457">
    <property type="component" value="Unassembled WGS sequence"/>
</dbReference>
<evidence type="ECO:0000259" key="3">
    <source>
        <dbReference type="Pfam" id="PF21789"/>
    </source>
</evidence>
<reference evidence="4" key="1">
    <citation type="submission" date="2013-04" db="EMBL/GenBank/DDBJ databases">
        <authorList>
            <person name="Qu J."/>
            <person name="Murali S.C."/>
            <person name="Bandaranaike D."/>
            <person name="Bellair M."/>
            <person name="Blankenburg K."/>
            <person name="Chao H."/>
            <person name="Dinh H."/>
            <person name="Doddapaneni H."/>
            <person name="Downs B."/>
            <person name="Dugan-Rocha S."/>
            <person name="Elkadiri S."/>
            <person name="Gnanaolivu R.D."/>
            <person name="Hernandez B."/>
            <person name="Javaid M."/>
            <person name="Jayaseelan J.C."/>
            <person name="Lee S."/>
            <person name="Li M."/>
            <person name="Ming W."/>
            <person name="Munidasa M."/>
            <person name="Muniz J."/>
            <person name="Nguyen L."/>
            <person name="Ongeri F."/>
            <person name="Osuji N."/>
            <person name="Pu L.-L."/>
            <person name="Puazo M."/>
            <person name="Qu C."/>
            <person name="Quiroz J."/>
            <person name="Raj R."/>
            <person name="Weissenberger G."/>
            <person name="Xin Y."/>
            <person name="Zou X."/>
            <person name="Han Y."/>
            <person name="Richards S."/>
            <person name="Worley K."/>
            <person name="Muzny D."/>
            <person name="Gibbs R."/>
        </authorList>
    </citation>
    <scope>NUCLEOTIDE SEQUENCE</scope>
    <source>
        <strain evidence="4">Sampled in the wild</strain>
    </source>
</reference>
<evidence type="ECO:0000313" key="5">
    <source>
        <dbReference type="Proteomes" id="UP000792457"/>
    </source>
</evidence>
<evidence type="ECO:0000259" key="1">
    <source>
        <dbReference type="Pfam" id="PF21787"/>
    </source>
</evidence>
<proteinExistence type="predicted"/>
<reference evidence="4" key="2">
    <citation type="submission" date="2017-10" db="EMBL/GenBank/DDBJ databases">
        <title>Ladona fulva Genome sequencing and assembly.</title>
        <authorList>
            <person name="Murali S."/>
            <person name="Richards S."/>
            <person name="Bandaranaike D."/>
            <person name="Bellair M."/>
            <person name="Blankenburg K."/>
            <person name="Chao H."/>
            <person name="Dinh H."/>
            <person name="Doddapaneni H."/>
            <person name="Dugan-Rocha S."/>
            <person name="Elkadiri S."/>
            <person name="Gnanaolivu R."/>
            <person name="Hernandez B."/>
            <person name="Skinner E."/>
            <person name="Javaid M."/>
            <person name="Lee S."/>
            <person name="Li M."/>
            <person name="Ming W."/>
            <person name="Munidasa M."/>
            <person name="Muniz J."/>
            <person name="Nguyen L."/>
            <person name="Hughes D."/>
            <person name="Osuji N."/>
            <person name="Pu L.-L."/>
            <person name="Puazo M."/>
            <person name="Qu C."/>
            <person name="Quiroz J."/>
            <person name="Raj R."/>
            <person name="Weissenberger G."/>
            <person name="Xin Y."/>
            <person name="Zou X."/>
            <person name="Han Y."/>
            <person name="Worley K."/>
            <person name="Muzny D."/>
            <person name="Gibbs R."/>
        </authorList>
    </citation>
    <scope>NUCLEOTIDE SEQUENCE</scope>
    <source>
        <strain evidence="4">Sampled in the wild</strain>
    </source>
</reference>
<organism evidence="4 5">
    <name type="scientific">Ladona fulva</name>
    <name type="common">Scarce chaser dragonfly</name>
    <name type="synonym">Libellula fulva</name>
    <dbReference type="NCBI Taxonomy" id="123851"/>
    <lineage>
        <taxon>Eukaryota</taxon>
        <taxon>Metazoa</taxon>
        <taxon>Ecdysozoa</taxon>
        <taxon>Arthropoda</taxon>
        <taxon>Hexapoda</taxon>
        <taxon>Insecta</taxon>
        <taxon>Pterygota</taxon>
        <taxon>Palaeoptera</taxon>
        <taxon>Odonata</taxon>
        <taxon>Epiprocta</taxon>
        <taxon>Anisoptera</taxon>
        <taxon>Libelluloidea</taxon>
        <taxon>Libellulidae</taxon>
        <taxon>Ladona</taxon>
    </lineage>
</organism>
<evidence type="ECO:0000259" key="2">
    <source>
        <dbReference type="Pfam" id="PF21788"/>
    </source>
</evidence>
<dbReference type="Pfam" id="PF21789">
    <property type="entry name" value="TNP-like_RNaseH_C"/>
    <property type="match status" value="1"/>
</dbReference>